<gene>
    <name evidence="1" type="ORF">GOBAR_AA18936</name>
</gene>
<sequence>MAVQQSTARICGIRLAVFSAPQQSPRATSTARPTRHATYPASHMLFVPVTSSTPRLMISRFVFSLNITLARLTQPRYWCSVSRPFRYRNMYASLSPRWQYHHLIRHSYIKFM</sequence>
<organism evidence="1 2">
    <name type="scientific">Gossypium barbadense</name>
    <name type="common">Sea Island cotton</name>
    <name type="synonym">Hibiscus barbadensis</name>
    <dbReference type="NCBI Taxonomy" id="3634"/>
    <lineage>
        <taxon>Eukaryota</taxon>
        <taxon>Viridiplantae</taxon>
        <taxon>Streptophyta</taxon>
        <taxon>Embryophyta</taxon>
        <taxon>Tracheophyta</taxon>
        <taxon>Spermatophyta</taxon>
        <taxon>Magnoliopsida</taxon>
        <taxon>eudicotyledons</taxon>
        <taxon>Gunneridae</taxon>
        <taxon>Pentapetalae</taxon>
        <taxon>rosids</taxon>
        <taxon>malvids</taxon>
        <taxon>Malvales</taxon>
        <taxon>Malvaceae</taxon>
        <taxon>Malvoideae</taxon>
        <taxon>Gossypium</taxon>
    </lineage>
</organism>
<dbReference type="EMBL" id="KZ665066">
    <property type="protein sequence ID" value="PPS01726.1"/>
    <property type="molecule type" value="Genomic_DNA"/>
</dbReference>
<dbReference type="AlphaFoldDB" id="A0A2P5XEF4"/>
<evidence type="ECO:0000313" key="1">
    <source>
        <dbReference type="EMBL" id="PPS01726.1"/>
    </source>
</evidence>
<accession>A0A2P5XEF4</accession>
<name>A0A2P5XEF4_GOSBA</name>
<dbReference type="Proteomes" id="UP000239757">
    <property type="component" value="Unassembled WGS sequence"/>
</dbReference>
<protein>
    <submittedName>
        <fullName evidence="1">Uncharacterized protein</fullName>
    </submittedName>
</protein>
<reference evidence="1 2" key="1">
    <citation type="submission" date="2015-01" db="EMBL/GenBank/DDBJ databases">
        <title>Genome of allotetraploid Gossypium barbadense reveals genomic plasticity and fiber elongation in cotton evolution.</title>
        <authorList>
            <person name="Chen X."/>
            <person name="Liu X."/>
            <person name="Zhao B."/>
            <person name="Zheng H."/>
            <person name="Hu Y."/>
            <person name="Lu G."/>
            <person name="Yang C."/>
            <person name="Chen J."/>
            <person name="Shan C."/>
            <person name="Zhang L."/>
            <person name="Zhou Y."/>
            <person name="Wang L."/>
            <person name="Guo W."/>
            <person name="Bai Y."/>
            <person name="Ruan J."/>
            <person name="Shangguan X."/>
            <person name="Mao Y."/>
            <person name="Jiang J."/>
            <person name="Zhu Y."/>
            <person name="Lei J."/>
            <person name="Kang H."/>
            <person name="Chen S."/>
            <person name="He X."/>
            <person name="Wang R."/>
            <person name="Wang Y."/>
            <person name="Chen J."/>
            <person name="Wang L."/>
            <person name="Yu S."/>
            <person name="Wang B."/>
            <person name="Wei J."/>
            <person name="Song S."/>
            <person name="Lu X."/>
            <person name="Gao Z."/>
            <person name="Gu W."/>
            <person name="Deng X."/>
            <person name="Ma D."/>
            <person name="Wang S."/>
            <person name="Liang W."/>
            <person name="Fang L."/>
            <person name="Cai C."/>
            <person name="Zhu X."/>
            <person name="Zhou B."/>
            <person name="Zhang Y."/>
            <person name="Chen Z."/>
            <person name="Xu S."/>
            <person name="Zhu R."/>
            <person name="Wang S."/>
            <person name="Zhang T."/>
            <person name="Zhao G."/>
        </authorList>
    </citation>
    <scope>NUCLEOTIDE SEQUENCE [LARGE SCALE GENOMIC DNA]</scope>
    <source>
        <strain evidence="2">cv. Xinhai21</strain>
        <tissue evidence="1">Leaf</tissue>
    </source>
</reference>
<evidence type="ECO:0000313" key="2">
    <source>
        <dbReference type="Proteomes" id="UP000239757"/>
    </source>
</evidence>
<proteinExistence type="predicted"/>